<evidence type="ECO:0000256" key="7">
    <source>
        <dbReference type="ARBA" id="ARBA00023242"/>
    </source>
</evidence>
<keyword evidence="4" id="KW-0963">Cytoplasm</keyword>
<dbReference type="GO" id="GO:0048471">
    <property type="term" value="C:perinuclear region of cytoplasm"/>
    <property type="evidence" value="ECO:0007669"/>
    <property type="project" value="UniProtKB-SubCell"/>
</dbReference>
<dbReference type="GO" id="GO:0051301">
    <property type="term" value="P:cell division"/>
    <property type="evidence" value="ECO:0007669"/>
    <property type="project" value="UniProtKB-KW"/>
</dbReference>
<dbReference type="PANTHER" id="PTHR12955">
    <property type="entry name" value="SARCOMA ANTIGEN NY-SAR-95-RELATED"/>
    <property type="match status" value="1"/>
</dbReference>
<evidence type="ECO:0000256" key="2">
    <source>
        <dbReference type="ARBA" id="ARBA00004556"/>
    </source>
</evidence>
<evidence type="ECO:0000256" key="5">
    <source>
        <dbReference type="ARBA" id="ARBA00022618"/>
    </source>
</evidence>
<gene>
    <name evidence="14" type="ORF">niasHT_007939</name>
</gene>
<feature type="region of interest" description="Disordered" evidence="13">
    <location>
        <begin position="1"/>
        <end position="63"/>
    </location>
</feature>
<evidence type="ECO:0000256" key="12">
    <source>
        <dbReference type="ARBA" id="ARBA00065185"/>
    </source>
</evidence>
<evidence type="ECO:0000256" key="13">
    <source>
        <dbReference type="SAM" id="MobiDB-lite"/>
    </source>
</evidence>
<dbReference type="PANTHER" id="PTHR12955:SF1">
    <property type="entry name" value="INTEGRATOR COMPLEX SUBUNIT 13"/>
    <property type="match status" value="1"/>
</dbReference>
<evidence type="ECO:0000313" key="15">
    <source>
        <dbReference type="Proteomes" id="UP001620626"/>
    </source>
</evidence>
<name>A0ABD2LZH2_9BILA</name>
<dbReference type="AlphaFoldDB" id="A0ABD2LZH2"/>
<feature type="compositionally biased region" description="Basic and acidic residues" evidence="13">
    <location>
        <begin position="8"/>
        <end position="31"/>
    </location>
</feature>
<keyword evidence="5" id="KW-0132">Cell division</keyword>
<protein>
    <recommendedName>
        <fullName evidence="3">Protein asunder</fullName>
    </recommendedName>
    <alternativeName>
        <fullName evidence="10">Cell cycle regulator Mat89Bb</fullName>
    </alternativeName>
    <alternativeName>
        <fullName evidence="9">Set apart in position or space protein</fullName>
    </alternativeName>
</protein>
<dbReference type="Proteomes" id="UP001620626">
    <property type="component" value="Unassembled WGS sequence"/>
</dbReference>
<organism evidence="14 15">
    <name type="scientific">Heterodera trifolii</name>
    <dbReference type="NCBI Taxonomy" id="157864"/>
    <lineage>
        <taxon>Eukaryota</taxon>
        <taxon>Metazoa</taxon>
        <taxon>Ecdysozoa</taxon>
        <taxon>Nematoda</taxon>
        <taxon>Chromadorea</taxon>
        <taxon>Rhabditida</taxon>
        <taxon>Tylenchina</taxon>
        <taxon>Tylenchomorpha</taxon>
        <taxon>Tylenchoidea</taxon>
        <taxon>Heteroderidae</taxon>
        <taxon>Heteroderinae</taxon>
        <taxon>Heterodera</taxon>
    </lineage>
</organism>
<comment type="caution">
    <text evidence="14">The sequence shown here is derived from an EMBL/GenBank/DDBJ whole genome shotgun (WGS) entry which is preliminary data.</text>
</comment>
<evidence type="ECO:0000256" key="11">
    <source>
        <dbReference type="ARBA" id="ARBA00061603"/>
    </source>
</evidence>
<proteinExistence type="inferred from homology"/>
<feature type="region of interest" description="Disordered" evidence="13">
    <location>
        <begin position="221"/>
        <end position="241"/>
    </location>
</feature>
<keyword evidence="8" id="KW-0131">Cell cycle</keyword>
<evidence type="ECO:0000256" key="9">
    <source>
        <dbReference type="ARBA" id="ARBA00030658"/>
    </source>
</evidence>
<reference evidence="14 15" key="1">
    <citation type="submission" date="2024-10" db="EMBL/GenBank/DDBJ databases">
        <authorList>
            <person name="Kim D."/>
        </authorList>
    </citation>
    <scope>NUCLEOTIDE SEQUENCE [LARGE SCALE GENOMIC DNA]</scope>
    <source>
        <strain evidence="14">BH-2024</strain>
    </source>
</reference>
<feature type="compositionally biased region" description="Basic and acidic residues" evidence="13">
    <location>
        <begin position="595"/>
        <end position="605"/>
    </location>
</feature>
<sequence>MEGEEEGSGERRRWKKEGGGEERGKRGEGSEGRGGGVGRRPLRGREAAERPRTSREAASEYLKREKTQLPLLAPVLKAAPALSQGPSGPVKDDQNASIIGKLEKKLWSISVEAVMEFHRVVTDLFPRGDKCLRFVISDFVGRFLTPGWSSSSVLSHEQLLNAFATCELPQAGGDASSCSILNGILLGLEAFSEQTALQRKAADKILRSAGRTASCQKNVAEANKGIESTEGKSETTDSNPMSTIKEKAHSQAAEKWGTEKADGTVREQMQKKIERNSFRIRNRGSMAVITTMDSATEFDTITEYIAEQIVVLNERSRTSTKKNSVLIDQIHLFVLNIATDSSKMFSKEKHRSNFHARLISVSAGPASVVGMHKILQDIYGLVSTTEEAQSGQSINYDVEMLHPRSAHFALTSLGLLMGETKMLDNASAHENLFTSVRLKWCTASPKLKSDKFPILQRSFPITPAHVSLRQSVCLTSFITNGKSVLLEVFPDVYQGRAEHSKLSPNLHQKLISHYLSRDVNGALLLHCVAMGKKANFGGKLSSENVYGPKGSSAELANGLNRTAMAQLIQAAQIVPCPNEQFELVEDESDCDDGEERNSGEEGTEKASVRLSLLGTLKRKRRRRERQNEEKLLNLELFCQGMPFTVNESFIYNVSEKFEPLLSTIPKQQISAEQFAQCKSQMFSLVSERGKGPLTDKVFECKLFANGRSDLASHDEQFRVAFDELCRVLSRFSHLSELHRDLLTLFCDISGTQPHQQNQNQKRKSAFGSSLANATTKKAKKDLWEASEKINVSEWLRKRYEQEYWSEWKGDFEGRLKYGDKAQEFLYPNLKLPPGQMKYTGTGGAGPIE</sequence>
<comment type="subunit">
    <text evidence="12">Belongs to the multiprotein complex Integrator, at least composed of IntS1, IntS2, IntS3, IntS4, omd/IntS5, IntS6, defl/IntS7, IntS8, IntS9, IntS10, IntS11, IntS12, asun/IntS13, IntS14 and IntS15. The core complex associates with protein phosphatase 2A subunits mts/PP2A and Pp2A-29B, to form the Integrator-PP2A (INTAC) complex.</text>
</comment>
<keyword evidence="15" id="KW-1185">Reference proteome</keyword>
<dbReference type="EMBL" id="JBICBT010000207">
    <property type="protein sequence ID" value="KAL3120647.1"/>
    <property type="molecule type" value="Genomic_DNA"/>
</dbReference>
<evidence type="ECO:0000313" key="14">
    <source>
        <dbReference type="EMBL" id="KAL3120647.1"/>
    </source>
</evidence>
<evidence type="ECO:0000256" key="1">
    <source>
        <dbReference type="ARBA" id="ARBA00004123"/>
    </source>
</evidence>
<keyword evidence="7" id="KW-0539">Nucleus</keyword>
<evidence type="ECO:0000256" key="6">
    <source>
        <dbReference type="ARBA" id="ARBA00022776"/>
    </source>
</evidence>
<dbReference type="Pfam" id="PF10221">
    <property type="entry name" value="Mat89Bb"/>
    <property type="match status" value="1"/>
</dbReference>
<comment type="subcellular location">
    <subcellularLocation>
        <location evidence="2">Cytoplasm</location>
        <location evidence="2">Perinuclear region</location>
    </subcellularLocation>
    <subcellularLocation>
        <location evidence="1">Nucleus</location>
    </subcellularLocation>
</comment>
<dbReference type="InterPro" id="IPR019355">
    <property type="entry name" value="Cell_cycle_regulator_Mat89Bb"/>
</dbReference>
<dbReference type="GO" id="GO:0005634">
    <property type="term" value="C:nucleus"/>
    <property type="evidence" value="ECO:0007669"/>
    <property type="project" value="UniProtKB-SubCell"/>
</dbReference>
<feature type="compositionally biased region" description="Basic and acidic residues" evidence="13">
    <location>
        <begin position="43"/>
        <end position="63"/>
    </location>
</feature>
<keyword evidence="6" id="KW-0498">Mitosis</keyword>
<evidence type="ECO:0000256" key="8">
    <source>
        <dbReference type="ARBA" id="ARBA00023306"/>
    </source>
</evidence>
<evidence type="ECO:0000256" key="3">
    <source>
        <dbReference type="ARBA" id="ARBA00020501"/>
    </source>
</evidence>
<comment type="similarity">
    <text evidence="11">Belongs to the Integrator subunit 13 family.</text>
</comment>
<accession>A0ABD2LZH2</accession>
<evidence type="ECO:0000256" key="10">
    <source>
        <dbReference type="ARBA" id="ARBA00032585"/>
    </source>
</evidence>
<evidence type="ECO:0000256" key="4">
    <source>
        <dbReference type="ARBA" id="ARBA00022490"/>
    </source>
</evidence>
<feature type="region of interest" description="Disordered" evidence="13">
    <location>
        <begin position="586"/>
        <end position="605"/>
    </location>
</feature>